<organism evidence="1 2">
    <name type="scientific">Micromonospora pattaloongensis</name>
    <dbReference type="NCBI Taxonomy" id="405436"/>
    <lineage>
        <taxon>Bacteria</taxon>
        <taxon>Bacillati</taxon>
        <taxon>Actinomycetota</taxon>
        <taxon>Actinomycetes</taxon>
        <taxon>Micromonosporales</taxon>
        <taxon>Micromonosporaceae</taxon>
        <taxon>Micromonospora</taxon>
    </lineage>
</organism>
<gene>
    <name evidence="1" type="ORF">SAMN05444365_1011099</name>
</gene>
<reference evidence="2" key="1">
    <citation type="submission" date="2016-10" db="EMBL/GenBank/DDBJ databases">
        <authorList>
            <person name="Varghese N."/>
            <person name="Submissions S."/>
        </authorList>
    </citation>
    <scope>NUCLEOTIDE SEQUENCE [LARGE SCALE GENOMIC DNA]</scope>
    <source>
        <strain evidence="2">DSM 45245</strain>
    </source>
</reference>
<evidence type="ECO:0000313" key="2">
    <source>
        <dbReference type="Proteomes" id="UP000242415"/>
    </source>
</evidence>
<sequence length="46" mass="5378">MSTMIDRLRTRRDATRRARAIERALRSATSPAVRDEILLIAQRYYG</sequence>
<dbReference type="AlphaFoldDB" id="A0A1H3I4M7"/>
<accession>A0A1H3I4M7</accession>
<keyword evidence="2" id="KW-1185">Reference proteome</keyword>
<dbReference type="EMBL" id="FNPH01000001">
    <property type="protein sequence ID" value="SDY21994.1"/>
    <property type="molecule type" value="Genomic_DNA"/>
</dbReference>
<dbReference type="Proteomes" id="UP000242415">
    <property type="component" value="Unassembled WGS sequence"/>
</dbReference>
<evidence type="ECO:0000313" key="1">
    <source>
        <dbReference type="EMBL" id="SDY21994.1"/>
    </source>
</evidence>
<dbReference type="RefSeq" id="WP_175543499.1">
    <property type="nucleotide sequence ID" value="NZ_FNPH01000001.1"/>
</dbReference>
<dbReference type="STRING" id="405436.SAMN05444365_1011099"/>
<name>A0A1H3I4M7_9ACTN</name>
<protein>
    <submittedName>
        <fullName evidence="1">Uncharacterized protein</fullName>
    </submittedName>
</protein>
<proteinExistence type="predicted"/>